<sequence>MTSSVVPPVEIKNFVCSVNLGMRFDLTDLLMKSQKRAELVPKKNCILMKIPSPDTTAMLFSNGKLVVTGANSEEEVKTAARKFTQIIQKMDYPGVNLIDFKIRNVIGNCDVGFRILMEKFASAHASRCIYEPELYPAVIYRLAHPSVKILVFVSGKLVFTGSKDPRDLHAACEQIYPLLVQFEDKKQVDQRENLDAKVDANMDAKDEDD</sequence>
<dbReference type="EMBL" id="CAIX01000046">
    <property type="protein sequence ID" value="CCI43270.1"/>
    <property type="molecule type" value="Genomic_DNA"/>
</dbReference>
<gene>
    <name evidence="4" type="ORF">BN9_040540</name>
</gene>
<protein>
    <recommendedName>
        <fullName evidence="6">TATA-box-binding protein</fullName>
    </recommendedName>
</protein>
<dbReference type="PANTHER" id="PTHR10126">
    <property type="entry name" value="TATA-BOX BINDING PROTEIN"/>
    <property type="match status" value="1"/>
</dbReference>
<keyword evidence="5" id="KW-1185">Reference proteome</keyword>
<dbReference type="FunCoup" id="A0A024G9P7">
    <property type="interactions" value="591"/>
</dbReference>
<dbReference type="GO" id="GO:0003677">
    <property type="term" value="F:DNA binding"/>
    <property type="evidence" value="ECO:0007669"/>
    <property type="project" value="UniProtKB-KW"/>
</dbReference>
<dbReference type="PRINTS" id="PR00686">
    <property type="entry name" value="TIFACTORIID"/>
</dbReference>
<organism evidence="4 5">
    <name type="scientific">Albugo candida</name>
    <dbReference type="NCBI Taxonomy" id="65357"/>
    <lineage>
        <taxon>Eukaryota</taxon>
        <taxon>Sar</taxon>
        <taxon>Stramenopiles</taxon>
        <taxon>Oomycota</taxon>
        <taxon>Peronosporomycetes</taxon>
        <taxon>Albuginales</taxon>
        <taxon>Albuginaceae</taxon>
        <taxon>Albugo</taxon>
    </lineage>
</organism>
<dbReference type="STRING" id="65357.A0A024G9P7"/>
<dbReference type="SUPFAM" id="SSF55945">
    <property type="entry name" value="TATA-box binding protein-like"/>
    <property type="match status" value="2"/>
</dbReference>
<dbReference type="AlphaFoldDB" id="A0A024G9P7"/>
<name>A0A024G9P7_9STRA</name>
<dbReference type="InterPro" id="IPR012295">
    <property type="entry name" value="TBP_dom_sf"/>
</dbReference>
<dbReference type="Pfam" id="PF00352">
    <property type="entry name" value="TBP"/>
    <property type="match status" value="2"/>
</dbReference>
<dbReference type="GO" id="GO:0006352">
    <property type="term" value="P:DNA-templated transcription initiation"/>
    <property type="evidence" value="ECO:0007669"/>
    <property type="project" value="InterPro"/>
</dbReference>
<evidence type="ECO:0000313" key="5">
    <source>
        <dbReference type="Proteomes" id="UP000053237"/>
    </source>
</evidence>
<evidence type="ECO:0008006" key="6">
    <source>
        <dbReference type="Google" id="ProtNLM"/>
    </source>
</evidence>
<proteinExistence type="inferred from homology"/>
<dbReference type="InParanoid" id="A0A024G9P7"/>
<keyword evidence="3" id="KW-0804">Transcription</keyword>
<evidence type="ECO:0000256" key="1">
    <source>
        <dbReference type="ARBA" id="ARBA00005560"/>
    </source>
</evidence>
<dbReference type="OrthoDB" id="2127950at2759"/>
<evidence type="ECO:0000313" key="4">
    <source>
        <dbReference type="EMBL" id="CCI43270.1"/>
    </source>
</evidence>
<dbReference type="FunFam" id="3.30.310.10:FF:000023">
    <property type="entry name" value="TATA-box-binding protein 2"/>
    <property type="match status" value="1"/>
</dbReference>
<reference evidence="4 5" key="1">
    <citation type="submission" date="2012-05" db="EMBL/GenBank/DDBJ databases">
        <title>Recombination and specialization in a pathogen metapopulation.</title>
        <authorList>
            <person name="Gardiner A."/>
            <person name="Kemen E."/>
            <person name="Schultz-Larsen T."/>
            <person name="MacLean D."/>
            <person name="Van Oosterhout C."/>
            <person name="Jones J.D.G."/>
        </authorList>
    </citation>
    <scope>NUCLEOTIDE SEQUENCE [LARGE SCALE GENOMIC DNA]</scope>
    <source>
        <strain evidence="4 5">Ac Nc2</strain>
    </source>
</reference>
<dbReference type="Proteomes" id="UP000053237">
    <property type="component" value="Unassembled WGS sequence"/>
</dbReference>
<dbReference type="InterPro" id="IPR000814">
    <property type="entry name" value="TBP"/>
</dbReference>
<evidence type="ECO:0000256" key="3">
    <source>
        <dbReference type="ARBA" id="ARBA00023163"/>
    </source>
</evidence>
<comment type="similarity">
    <text evidence="1">Belongs to the TBP family.</text>
</comment>
<comment type="caution">
    <text evidence="4">The sequence shown here is derived from an EMBL/GenBank/DDBJ whole genome shotgun (WGS) entry which is preliminary data.</text>
</comment>
<dbReference type="Gene3D" id="3.30.310.10">
    <property type="entry name" value="TATA-Binding Protein"/>
    <property type="match status" value="2"/>
</dbReference>
<dbReference type="CDD" id="cd00652">
    <property type="entry name" value="TBP_TLF"/>
    <property type="match status" value="1"/>
</dbReference>
<evidence type="ECO:0000256" key="2">
    <source>
        <dbReference type="ARBA" id="ARBA00023125"/>
    </source>
</evidence>
<keyword evidence="2" id="KW-0238">DNA-binding</keyword>
<accession>A0A024G9P7</accession>